<evidence type="ECO:0000313" key="3">
    <source>
        <dbReference type="EMBL" id="MCP8900524.1"/>
    </source>
</evidence>
<dbReference type="Proteomes" id="UP001139319">
    <property type="component" value="Unassembled WGS sequence"/>
</dbReference>
<dbReference type="RefSeq" id="WP_253968811.1">
    <property type="nucleotide sequence ID" value="NZ_JAMFTH010000005.1"/>
</dbReference>
<keyword evidence="1" id="KW-1133">Transmembrane helix</keyword>
<evidence type="ECO:0000256" key="2">
    <source>
        <dbReference type="SAM" id="SignalP"/>
    </source>
</evidence>
<accession>A0A9X2KUN8</accession>
<organism evidence="3 4">
    <name type="scientific">Gilvimarinus xylanilyticus</name>
    <dbReference type="NCBI Taxonomy" id="2944139"/>
    <lineage>
        <taxon>Bacteria</taxon>
        <taxon>Pseudomonadati</taxon>
        <taxon>Pseudomonadota</taxon>
        <taxon>Gammaproteobacteria</taxon>
        <taxon>Cellvibrionales</taxon>
        <taxon>Cellvibrionaceae</taxon>
        <taxon>Gilvimarinus</taxon>
    </lineage>
</organism>
<keyword evidence="1" id="KW-0812">Transmembrane</keyword>
<gene>
    <name evidence="3" type="ORF">M6D89_14550</name>
</gene>
<feature type="transmembrane region" description="Helical" evidence="1">
    <location>
        <begin position="158"/>
        <end position="178"/>
    </location>
</feature>
<evidence type="ECO:0000256" key="1">
    <source>
        <dbReference type="SAM" id="Phobius"/>
    </source>
</evidence>
<keyword evidence="1" id="KW-0472">Membrane</keyword>
<name>A0A9X2KUN8_9GAMM</name>
<feature type="chain" id="PRO_5040976755" description="LPXTG cell wall anchor domain-containing protein" evidence="2">
    <location>
        <begin position="25"/>
        <end position="184"/>
    </location>
</feature>
<dbReference type="EMBL" id="JAMFTH010000005">
    <property type="protein sequence ID" value="MCP8900524.1"/>
    <property type="molecule type" value="Genomic_DNA"/>
</dbReference>
<keyword evidence="4" id="KW-1185">Reference proteome</keyword>
<keyword evidence="2" id="KW-0732">Signal</keyword>
<reference evidence="3" key="1">
    <citation type="submission" date="2022-05" db="EMBL/GenBank/DDBJ databases">
        <authorList>
            <person name="Sun H.-N."/>
        </authorList>
    </citation>
    <scope>NUCLEOTIDE SEQUENCE</scope>
    <source>
        <strain evidence="3">HB14</strain>
    </source>
</reference>
<dbReference type="AlphaFoldDB" id="A0A9X2KUN8"/>
<sequence length="184" mass="20332">MKLSTCVKTSVLGVALVASSSVMAKECSDIQWKDSVLNEYPNIAQACQGVVEMNGREYVELDAKYVRSAGDQARLQFKHQDGSYGDTYQTKNLPEDFQINIDGRQRSIHALTRGSTLELFIPTDRFALVASVDEMPMEQEMMEEEPAYTALPSTASNVTLYALLGSLACSLALGLTVLRRKLRV</sequence>
<evidence type="ECO:0000313" key="4">
    <source>
        <dbReference type="Proteomes" id="UP001139319"/>
    </source>
</evidence>
<comment type="caution">
    <text evidence="3">The sequence shown here is derived from an EMBL/GenBank/DDBJ whole genome shotgun (WGS) entry which is preliminary data.</text>
</comment>
<protein>
    <recommendedName>
        <fullName evidence="5">LPXTG cell wall anchor domain-containing protein</fullName>
    </recommendedName>
</protein>
<reference evidence="3" key="2">
    <citation type="submission" date="2023-01" db="EMBL/GenBank/DDBJ databases">
        <title>Gilvimarinus xylanilyticus HB14 isolated from Caulerpa lentillifera aquaculture base in Hainan, China.</title>
        <authorList>
            <person name="Zhang Y.-J."/>
        </authorList>
    </citation>
    <scope>NUCLEOTIDE SEQUENCE</scope>
    <source>
        <strain evidence="3">HB14</strain>
    </source>
</reference>
<feature type="signal peptide" evidence="2">
    <location>
        <begin position="1"/>
        <end position="24"/>
    </location>
</feature>
<proteinExistence type="predicted"/>
<evidence type="ECO:0008006" key="5">
    <source>
        <dbReference type="Google" id="ProtNLM"/>
    </source>
</evidence>